<comment type="similarity">
    <text evidence="2">Belongs to the bacterial sugar transferase family.</text>
</comment>
<evidence type="ECO:0000313" key="10">
    <source>
        <dbReference type="Proteomes" id="UP000437736"/>
    </source>
</evidence>
<sequence length="492" mass="53633">MVDVRVTGDAVGAVEAPAPQPPVRARRNPHLRLRLLVGDTIALTAAWSPEIAVGTAGGAALRSTSLAIIAIWCTLVATYWLGLYRSRVCARPVEASLRMLVAALAGLAGAAGVEWLRHGTPVPAPVPSLVLATVALFAVRWRLTRWLRARRAEGRFLRTIVLVGRTDQVGSVCDLLDAEPELGYRVGAIATPAGDGEWRGLPRGTPDTIQPLATQSGASGLILVAGALDPAAAEQVVRRAMDQRLHVQLWPGVECLASWRLRVSPICQLPAFYVEPHRIAPWQAALKRTIDIVLSASLLAVLAPLMGTVAVLVKAQDGGPVFYRSRRVGRRGALIWVTKYRTMVPDAASMLDAVAALNERQGGPLFKASADPRVTRLGAALRASSLDELPQLFDVLRGAMSLVGPRPALPSEVEQFDEDFQRRHDMRPGITGLWQVEARDNPSFRAYRRLDLTYVDNWHPWLDFAILVTTVHAVTVRALHLLRRPAHRRAPR</sequence>
<protein>
    <submittedName>
        <fullName evidence="9">Exopolysaccharide biosynthesis polyprenyl glycosylphosphotransferase</fullName>
    </submittedName>
</protein>
<dbReference type="EMBL" id="WJHE01000088">
    <property type="protein sequence ID" value="MST31518.1"/>
    <property type="molecule type" value="Genomic_DNA"/>
</dbReference>
<dbReference type="Proteomes" id="UP000437736">
    <property type="component" value="Unassembled WGS sequence"/>
</dbReference>
<feature type="transmembrane region" description="Helical" evidence="7">
    <location>
        <begin position="31"/>
        <end position="48"/>
    </location>
</feature>
<keyword evidence="4 7" id="KW-0812">Transmembrane</keyword>
<comment type="subcellular location">
    <subcellularLocation>
        <location evidence="1">Membrane</location>
        <topology evidence="1">Multi-pass membrane protein</topology>
    </subcellularLocation>
</comment>
<comment type="caution">
    <text evidence="9">The sequence shown here is derived from an EMBL/GenBank/DDBJ whole genome shotgun (WGS) entry which is preliminary data.</text>
</comment>
<organism evidence="9 10">
    <name type="scientific">Acidiferrimicrobium australe</name>
    <dbReference type="NCBI Taxonomy" id="2664430"/>
    <lineage>
        <taxon>Bacteria</taxon>
        <taxon>Bacillati</taxon>
        <taxon>Actinomycetota</taxon>
        <taxon>Acidimicrobiia</taxon>
        <taxon>Acidimicrobiales</taxon>
        <taxon>Acidimicrobiaceae</taxon>
        <taxon>Acidiferrimicrobium</taxon>
    </lineage>
</organism>
<dbReference type="PANTHER" id="PTHR30576">
    <property type="entry name" value="COLANIC BIOSYNTHESIS UDP-GLUCOSE LIPID CARRIER TRANSFERASE"/>
    <property type="match status" value="1"/>
</dbReference>
<accession>A0ABW9QPB2</accession>
<proteinExistence type="inferred from homology"/>
<keyword evidence="3" id="KW-0808">Transferase</keyword>
<feature type="transmembrane region" description="Helical" evidence="7">
    <location>
        <begin position="60"/>
        <end position="83"/>
    </location>
</feature>
<name>A0ABW9QPB2_9ACTN</name>
<keyword evidence="6 7" id="KW-0472">Membrane</keyword>
<evidence type="ECO:0000256" key="3">
    <source>
        <dbReference type="ARBA" id="ARBA00022679"/>
    </source>
</evidence>
<feature type="transmembrane region" description="Helical" evidence="7">
    <location>
        <begin position="95"/>
        <end position="116"/>
    </location>
</feature>
<dbReference type="InterPro" id="IPR017475">
    <property type="entry name" value="EPS_sugar_tfrase"/>
</dbReference>
<feature type="domain" description="Bacterial sugar transferase" evidence="8">
    <location>
        <begin position="287"/>
        <end position="474"/>
    </location>
</feature>
<dbReference type="NCBIfam" id="TIGR03025">
    <property type="entry name" value="EPS_sugtrans"/>
    <property type="match status" value="1"/>
</dbReference>
<feature type="transmembrane region" description="Helical" evidence="7">
    <location>
        <begin position="122"/>
        <end position="141"/>
    </location>
</feature>
<evidence type="ECO:0000256" key="4">
    <source>
        <dbReference type="ARBA" id="ARBA00022692"/>
    </source>
</evidence>
<evidence type="ECO:0000256" key="2">
    <source>
        <dbReference type="ARBA" id="ARBA00006464"/>
    </source>
</evidence>
<evidence type="ECO:0000256" key="6">
    <source>
        <dbReference type="ARBA" id="ARBA00023136"/>
    </source>
</evidence>
<evidence type="ECO:0000313" key="9">
    <source>
        <dbReference type="EMBL" id="MST31518.1"/>
    </source>
</evidence>
<dbReference type="PANTHER" id="PTHR30576:SF10">
    <property type="entry name" value="SLL5057 PROTEIN"/>
    <property type="match status" value="1"/>
</dbReference>
<evidence type="ECO:0000256" key="7">
    <source>
        <dbReference type="SAM" id="Phobius"/>
    </source>
</evidence>
<dbReference type="InterPro" id="IPR003362">
    <property type="entry name" value="Bact_transf"/>
</dbReference>
<keyword evidence="10" id="KW-1185">Reference proteome</keyword>
<feature type="transmembrane region" description="Helical" evidence="7">
    <location>
        <begin position="292"/>
        <end position="313"/>
    </location>
</feature>
<evidence type="ECO:0000259" key="8">
    <source>
        <dbReference type="Pfam" id="PF02397"/>
    </source>
</evidence>
<gene>
    <name evidence="9" type="ORF">GHK86_02080</name>
</gene>
<reference evidence="9 10" key="1">
    <citation type="submission" date="2019-11" db="EMBL/GenBank/DDBJ databases">
        <title>Acidiferrimicrobium australis gen. nov., sp. nov., an acidophilic and obligately heterotrophic, member of the Actinobacteria that catalyses dissimilatory oxido- reduction of iron isolated from metal-rich acidic water in Chile.</title>
        <authorList>
            <person name="Gonzalez D."/>
            <person name="Huber K."/>
            <person name="Hedrich S."/>
            <person name="Rojas-Villalobos C."/>
            <person name="Quatrini R."/>
            <person name="Dinamarca M.A."/>
            <person name="Schwarz A."/>
            <person name="Canales C."/>
            <person name="Nancucheo I."/>
        </authorList>
    </citation>
    <scope>NUCLEOTIDE SEQUENCE [LARGE SCALE GENOMIC DNA]</scope>
    <source>
        <strain evidence="9 10">USS-CCA1</strain>
    </source>
</reference>
<keyword evidence="5 7" id="KW-1133">Transmembrane helix</keyword>
<evidence type="ECO:0000256" key="5">
    <source>
        <dbReference type="ARBA" id="ARBA00022989"/>
    </source>
</evidence>
<dbReference type="Pfam" id="PF02397">
    <property type="entry name" value="Bac_transf"/>
    <property type="match status" value="1"/>
</dbReference>
<evidence type="ECO:0000256" key="1">
    <source>
        <dbReference type="ARBA" id="ARBA00004141"/>
    </source>
</evidence>